<dbReference type="EMBL" id="ASHM01157263">
    <property type="protein sequence ID" value="PNX63658.1"/>
    <property type="molecule type" value="Genomic_DNA"/>
</dbReference>
<gene>
    <name evidence="1" type="ORF">L195_g061738</name>
</gene>
<dbReference type="Proteomes" id="UP000236291">
    <property type="component" value="Unassembled WGS sequence"/>
</dbReference>
<evidence type="ECO:0000313" key="2">
    <source>
        <dbReference type="Proteomes" id="UP000236291"/>
    </source>
</evidence>
<reference evidence="1 2" key="1">
    <citation type="journal article" date="2014" name="Am. J. Bot.">
        <title>Genome assembly and annotation for red clover (Trifolium pratense; Fabaceae).</title>
        <authorList>
            <person name="Istvanek J."/>
            <person name="Jaros M."/>
            <person name="Krenek A."/>
            <person name="Repkova J."/>
        </authorList>
    </citation>
    <scope>NUCLEOTIDE SEQUENCE [LARGE SCALE GENOMIC DNA]</scope>
    <source>
        <strain evidence="2">cv. Tatra</strain>
        <tissue evidence="1">Young leaves</tissue>
    </source>
</reference>
<organism evidence="1 2">
    <name type="scientific">Trifolium pratense</name>
    <name type="common">Red clover</name>
    <dbReference type="NCBI Taxonomy" id="57577"/>
    <lineage>
        <taxon>Eukaryota</taxon>
        <taxon>Viridiplantae</taxon>
        <taxon>Streptophyta</taxon>
        <taxon>Embryophyta</taxon>
        <taxon>Tracheophyta</taxon>
        <taxon>Spermatophyta</taxon>
        <taxon>Magnoliopsida</taxon>
        <taxon>eudicotyledons</taxon>
        <taxon>Gunneridae</taxon>
        <taxon>Pentapetalae</taxon>
        <taxon>rosids</taxon>
        <taxon>fabids</taxon>
        <taxon>Fabales</taxon>
        <taxon>Fabaceae</taxon>
        <taxon>Papilionoideae</taxon>
        <taxon>50 kb inversion clade</taxon>
        <taxon>NPAAA clade</taxon>
        <taxon>Hologalegina</taxon>
        <taxon>IRL clade</taxon>
        <taxon>Trifolieae</taxon>
        <taxon>Trifolium</taxon>
    </lineage>
</organism>
<reference evidence="1 2" key="2">
    <citation type="journal article" date="2017" name="Front. Plant Sci.">
        <title>Gene Classification and Mining of Molecular Markers Useful in Red Clover (Trifolium pratense) Breeding.</title>
        <authorList>
            <person name="Istvanek J."/>
            <person name="Dluhosova J."/>
            <person name="Dluhos P."/>
            <person name="Patkova L."/>
            <person name="Nedelnik J."/>
            <person name="Repkova J."/>
        </authorList>
    </citation>
    <scope>NUCLEOTIDE SEQUENCE [LARGE SCALE GENOMIC DNA]</scope>
    <source>
        <strain evidence="2">cv. Tatra</strain>
        <tissue evidence="1">Young leaves</tissue>
    </source>
</reference>
<evidence type="ECO:0000313" key="1">
    <source>
        <dbReference type="EMBL" id="PNX63658.1"/>
    </source>
</evidence>
<protein>
    <submittedName>
        <fullName evidence="1">Uncharacterized protein</fullName>
    </submittedName>
</protein>
<accession>A0A2K3KBL4</accession>
<feature type="non-terminal residue" evidence="1">
    <location>
        <position position="44"/>
    </location>
</feature>
<sequence>MMSIYCSSWLSSRFFGSHLMAINVIKGIGSALRTIYTTFATIQK</sequence>
<comment type="caution">
    <text evidence="1">The sequence shown here is derived from an EMBL/GenBank/DDBJ whole genome shotgun (WGS) entry which is preliminary data.</text>
</comment>
<dbReference type="AlphaFoldDB" id="A0A2K3KBL4"/>
<name>A0A2K3KBL4_TRIPR</name>
<proteinExistence type="predicted"/>